<organism evidence="3 4">
    <name type="scientific">Methylobacterium platani</name>
    <dbReference type="NCBI Taxonomy" id="427683"/>
    <lineage>
        <taxon>Bacteria</taxon>
        <taxon>Pseudomonadati</taxon>
        <taxon>Pseudomonadota</taxon>
        <taxon>Alphaproteobacteria</taxon>
        <taxon>Hyphomicrobiales</taxon>
        <taxon>Methylobacteriaceae</taxon>
        <taxon>Methylobacterium</taxon>
    </lineage>
</organism>
<protein>
    <submittedName>
        <fullName evidence="3">CopG family transcriptional regulator</fullName>
    </submittedName>
</protein>
<dbReference type="CDD" id="cd22231">
    <property type="entry name" value="RHH_NikR_HicB-like"/>
    <property type="match status" value="1"/>
</dbReference>
<keyword evidence="2" id="KW-1277">Toxin-antitoxin system</keyword>
<sequence>MPGAETISITMTPEQLRAVRESVASGEYASTSEVLRDAVRLWQRQRAEQAERLNAIRARIRRSLDDPRPALTLDQVDAHLEELFAEAEKAEKGARRA</sequence>
<evidence type="ECO:0000256" key="2">
    <source>
        <dbReference type="ARBA" id="ARBA00022649"/>
    </source>
</evidence>
<dbReference type="PANTHER" id="PTHR36582">
    <property type="entry name" value="ANTITOXIN PARD"/>
    <property type="match status" value="1"/>
</dbReference>
<proteinExistence type="inferred from homology"/>
<dbReference type="STRING" id="427683.A5481_07265"/>
<dbReference type="Gene3D" id="6.10.10.120">
    <property type="entry name" value="Antitoxin ParD1-like"/>
    <property type="match status" value="1"/>
</dbReference>
<dbReference type="AlphaFoldDB" id="A0A179SGZ4"/>
<dbReference type="EMBL" id="LWHQ01000013">
    <property type="protein sequence ID" value="OAS26138.1"/>
    <property type="molecule type" value="Genomic_DNA"/>
</dbReference>
<reference evidence="3 4" key="1">
    <citation type="submission" date="2016-04" db="EMBL/GenBank/DDBJ databases">
        <authorList>
            <person name="Evans L.H."/>
            <person name="Alamgir A."/>
            <person name="Owens N."/>
            <person name="Weber N.D."/>
            <person name="Virtaneva K."/>
            <person name="Barbian K."/>
            <person name="Babar A."/>
            <person name="Rosenke K."/>
        </authorList>
    </citation>
    <scope>NUCLEOTIDE SEQUENCE [LARGE SCALE GENOMIC DNA]</scope>
    <source>
        <strain evidence="3 4">PMB02</strain>
    </source>
</reference>
<comment type="similarity">
    <text evidence="1">Belongs to the ParD antitoxin family.</text>
</comment>
<dbReference type="GO" id="GO:0006355">
    <property type="term" value="P:regulation of DNA-templated transcription"/>
    <property type="evidence" value="ECO:0007669"/>
    <property type="project" value="InterPro"/>
</dbReference>
<accession>A0A179SGZ4</accession>
<comment type="caution">
    <text evidence="3">The sequence shown here is derived from an EMBL/GenBank/DDBJ whole genome shotgun (WGS) entry which is preliminary data.</text>
</comment>
<gene>
    <name evidence="3" type="ORF">A5481_07265</name>
</gene>
<evidence type="ECO:0000313" key="4">
    <source>
        <dbReference type="Proteomes" id="UP000078316"/>
    </source>
</evidence>
<dbReference type="SUPFAM" id="SSF47598">
    <property type="entry name" value="Ribbon-helix-helix"/>
    <property type="match status" value="1"/>
</dbReference>
<dbReference type="OrthoDB" id="291307at2"/>
<dbReference type="InterPro" id="IPR022789">
    <property type="entry name" value="ParD"/>
</dbReference>
<dbReference type="PANTHER" id="PTHR36582:SF2">
    <property type="entry name" value="ANTITOXIN PARD"/>
    <property type="match status" value="1"/>
</dbReference>
<evidence type="ECO:0000256" key="1">
    <source>
        <dbReference type="ARBA" id="ARBA00008580"/>
    </source>
</evidence>
<dbReference type="InterPro" id="IPR038296">
    <property type="entry name" value="ParD_sf"/>
</dbReference>
<dbReference type="RefSeq" id="WP_048435960.1">
    <property type="nucleotide sequence ID" value="NZ_LWHQ01000013.1"/>
</dbReference>
<dbReference type="Pfam" id="PF03693">
    <property type="entry name" value="ParD_antitoxin"/>
    <property type="match status" value="1"/>
</dbReference>
<dbReference type="InterPro" id="IPR010985">
    <property type="entry name" value="Ribbon_hlx_hlx"/>
</dbReference>
<dbReference type="Proteomes" id="UP000078316">
    <property type="component" value="Unassembled WGS sequence"/>
</dbReference>
<name>A0A179SGZ4_9HYPH</name>
<evidence type="ECO:0000313" key="3">
    <source>
        <dbReference type="EMBL" id="OAS26138.1"/>
    </source>
</evidence>